<proteinExistence type="predicted"/>
<keyword evidence="2" id="KW-1185">Reference proteome</keyword>
<gene>
    <name evidence="1" type="ORF">EOD39_16718</name>
</gene>
<accession>A0A444V571</accession>
<evidence type="ECO:0000313" key="2">
    <source>
        <dbReference type="Proteomes" id="UP000289886"/>
    </source>
</evidence>
<comment type="caution">
    <text evidence="1">The sequence shown here is derived from an EMBL/GenBank/DDBJ whole genome shotgun (WGS) entry which is preliminary data.</text>
</comment>
<sequence length="129" mass="14752">MLRSTLKVPAEVLSELHAPCQLTPYELKIIGELCEILERFEEVTEKVQGDQIITASYVTACVRGLCHAIAHISETYNNKMVGTMQLSLEIRLAKFEEMECFKMAARLDPHFILDWCKDEVHSMREPPPC</sequence>
<dbReference type="AlphaFoldDB" id="A0A444V571"/>
<dbReference type="Proteomes" id="UP000289886">
    <property type="component" value="Unassembled WGS sequence"/>
</dbReference>
<name>A0A444V571_ACIRT</name>
<protein>
    <submittedName>
        <fullName evidence="1">Uncharacterized protein</fullName>
    </submittedName>
</protein>
<evidence type="ECO:0000313" key="1">
    <source>
        <dbReference type="EMBL" id="RXM95567.1"/>
    </source>
</evidence>
<organism evidence="1 2">
    <name type="scientific">Acipenser ruthenus</name>
    <name type="common">Sterlet sturgeon</name>
    <dbReference type="NCBI Taxonomy" id="7906"/>
    <lineage>
        <taxon>Eukaryota</taxon>
        <taxon>Metazoa</taxon>
        <taxon>Chordata</taxon>
        <taxon>Craniata</taxon>
        <taxon>Vertebrata</taxon>
        <taxon>Euteleostomi</taxon>
        <taxon>Actinopterygii</taxon>
        <taxon>Chondrostei</taxon>
        <taxon>Acipenseriformes</taxon>
        <taxon>Acipenseridae</taxon>
        <taxon>Acipenser</taxon>
    </lineage>
</organism>
<dbReference type="EMBL" id="SCEB01002272">
    <property type="protein sequence ID" value="RXM95567.1"/>
    <property type="molecule type" value="Genomic_DNA"/>
</dbReference>
<reference evidence="1 2" key="1">
    <citation type="submission" date="2019-01" db="EMBL/GenBank/DDBJ databases">
        <title>Draft Genome and Complete Hox-Cluster Characterization of the Sterlet Sturgeon (Acipenser ruthenus).</title>
        <authorList>
            <person name="Wei Q."/>
        </authorList>
    </citation>
    <scope>NUCLEOTIDE SEQUENCE [LARGE SCALE GENOMIC DNA]</scope>
    <source>
        <strain evidence="1">WHYD16114868_AA</strain>
        <tissue evidence="1">Blood</tissue>
    </source>
</reference>